<accession>L7CJ01</accession>
<evidence type="ECO:0000313" key="2">
    <source>
        <dbReference type="Proteomes" id="UP000010959"/>
    </source>
</evidence>
<proteinExistence type="predicted"/>
<dbReference type="AlphaFoldDB" id="L7CJ01"/>
<sequence length="40" mass="4959">MPHFWAPMIRKSGKDRFEAVIHRQAKRGENFPYWYHSNRL</sequence>
<name>L7CJ01_RHOBT</name>
<protein>
    <submittedName>
        <fullName evidence="1">Uncharacterized protein</fullName>
    </submittedName>
</protein>
<gene>
    <name evidence="1" type="ORF">RBSWK_02099</name>
</gene>
<dbReference type="EMBL" id="AMWG01000043">
    <property type="protein sequence ID" value="ELP33963.1"/>
    <property type="molecule type" value="Genomic_DNA"/>
</dbReference>
<dbReference type="Proteomes" id="UP000010959">
    <property type="component" value="Unassembled WGS sequence"/>
</dbReference>
<comment type="caution">
    <text evidence="1">The sequence shown here is derived from an EMBL/GenBank/DDBJ whole genome shotgun (WGS) entry which is preliminary data.</text>
</comment>
<evidence type="ECO:0000313" key="1">
    <source>
        <dbReference type="EMBL" id="ELP33963.1"/>
    </source>
</evidence>
<reference evidence="1 2" key="1">
    <citation type="journal article" date="2013" name="Mar. Genomics">
        <title>Expression of sulfatases in Rhodopirellula baltica and the diversity of sulfatases in the genus Rhodopirellula.</title>
        <authorList>
            <person name="Wegner C.E."/>
            <person name="Richter-Heitmann T."/>
            <person name="Klindworth A."/>
            <person name="Klockow C."/>
            <person name="Richter M."/>
            <person name="Achstetter T."/>
            <person name="Glockner F.O."/>
            <person name="Harder J."/>
        </authorList>
    </citation>
    <scope>NUCLEOTIDE SEQUENCE [LARGE SCALE GENOMIC DNA]</scope>
    <source>
        <strain evidence="1 2">SWK14</strain>
    </source>
</reference>
<organism evidence="1 2">
    <name type="scientific">Rhodopirellula baltica SWK14</name>
    <dbReference type="NCBI Taxonomy" id="993516"/>
    <lineage>
        <taxon>Bacteria</taxon>
        <taxon>Pseudomonadati</taxon>
        <taxon>Planctomycetota</taxon>
        <taxon>Planctomycetia</taxon>
        <taxon>Pirellulales</taxon>
        <taxon>Pirellulaceae</taxon>
        <taxon>Rhodopirellula</taxon>
    </lineage>
</organism>